<organism evidence="9 10">
    <name type="scientific">Cotesia congregata</name>
    <name type="common">Parasitoid wasp</name>
    <name type="synonym">Apanteles congregatus</name>
    <dbReference type="NCBI Taxonomy" id="51543"/>
    <lineage>
        <taxon>Eukaryota</taxon>
        <taxon>Metazoa</taxon>
        <taxon>Ecdysozoa</taxon>
        <taxon>Arthropoda</taxon>
        <taxon>Hexapoda</taxon>
        <taxon>Insecta</taxon>
        <taxon>Pterygota</taxon>
        <taxon>Neoptera</taxon>
        <taxon>Endopterygota</taxon>
        <taxon>Hymenoptera</taxon>
        <taxon>Apocrita</taxon>
        <taxon>Ichneumonoidea</taxon>
        <taxon>Braconidae</taxon>
        <taxon>Microgastrinae</taxon>
        <taxon>Cotesia</taxon>
    </lineage>
</organism>
<sequence>MATIRVLNNILRQKSCKYNGISSLSLLSFNIDKIILRKYSNENEKKKSEITHFDNHANESQVSTSFAEVVKENTKSVWYTGVIVAGVGITALMFYTIFRELFSEKSPNNIYSSTVDKCIKDPRVVDTLGEPIKAYGEETRRGRRQRASHVVFTRDGRPHIRMQFYLQGDRKKGTVHLEMREDDNGKLAYRYLLIQLDDILRTVIVLEDNRAAEISPNFEVENSPTSSIQ</sequence>
<evidence type="ECO:0000256" key="2">
    <source>
        <dbReference type="ARBA" id="ARBA00010867"/>
    </source>
</evidence>
<dbReference type="Gene3D" id="3.10.450.320">
    <property type="entry name" value="Mitochondrial import inner membrane translocase subunit Tim21"/>
    <property type="match status" value="1"/>
</dbReference>
<keyword evidence="8" id="KW-0653">Protein transport</keyword>
<evidence type="ECO:0000256" key="5">
    <source>
        <dbReference type="ARBA" id="ARBA00022989"/>
    </source>
</evidence>
<keyword evidence="8" id="KW-0811">Translocation</keyword>
<dbReference type="GO" id="GO:0005744">
    <property type="term" value="C:TIM23 mitochondrial import inner membrane translocase complex"/>
    <property type="evidence" value="ECO:0007669"/>
    <property type="project" value="UniProtKB-UniRule"/>
</dbReference>
<comment type="subunit">
    <text evidence="8">Component of the TIM23 complex.</text>
</comment>
<name>A0A8J2HEC2_COTCN</name>
<keyword evidence="10" id="KW-1185">Reference proteome</keyword>
<evidence type="ECO:0000313" key="9">
    <source>
        <dbReference type="EMBL" id="CAG5095589.1"/>
    </source>
</evidence>
<dbReference type="OrthoDB" id="436405at2759"/>
<keyword evidence="3 8" id="KW-0812">Transmembrane</keyword>
<dbReference type="InterPro" id="IPR038552">
    <property type="entry name" value="Tim21_IMS_sf"/>
</dbReference>
<protein>
    <recommendedName>
        <fullName evidence="8">Mitochondrial import inner membrane translocase subunit Tim21</fullName>
    </recommendedName>
</protein>
<keyword evidence="6 8" id="KW-0496">Mitochondrion</keyword>
<evidence type="ECO:0000256" key="4">
    <source>
        <dbReference type="ARBA" id="ARBA00022946"/>
    </source>
</evidence>
<dbReference type="AlphaFoldDB" id="A0A8J2HEC2"/>
<dbReference type="Proteomes" id="UP000786811">
    <property type="component" value="Unassembled WGS sequence"/>
</dbReference>
<evidence type="ECO:0000256" key="8">
    <source>
        <dbReference type="RuleBase" id="RU367142"/>
    </source>
</evidence>
<dbReference type="PANTHER" id="PTHR13032">
    <property type="entry name" value="MITOCHONDRIAL IMPORT INNER MEMBRANE TRANSLOCASE SUBUNIT TIM21"/>
    <property type="match status" value="1"/>
</dbReference>
<evidence type="ECO:0000313" key="10">
    <source>
        <dbReference type="Proteomes" id="UP000786811"/>
    </source>
</evidence>
<comment type="subcellular location">
    <subcellularLocation>
        <location evidence="8">Mitochondrion inner membrane</location>
        <topology evidence="8">Single-pass membrane protein</topology>
    </subcellularLocation>
    <subcellularLocation>
        <location evidence="1">Mitochondrion membrane</location>
        <topology evidence="1">Single-pass membrane protein</topology>
    </subcellularLocation>
</comment>
<keyword evidence="8" id="KW-0999">Mitochondrion inner membrane</keyword>
<comment type="caution">
    <text evidence="9">The sequence shown here is derived from an EMBL/GenBank/DDBJ whole genome shotgun (WGS) entry which is preliminary data.</text>
</comment>
<dbReference type="EMBL" id="CAJNRD030001121">
    <property type="protein sequence ID" value="CAG5095589.1"/>
    <property type="molecule type" value="Genomic_DNA"/>
</dbReference>
<dbReference type="GO" id="GO:0030150">
    <property type="term" value="P:protein import into mitochondrial matrix"/>
    <property type="evidence" value="ECO:0007669"/>
    <property type="project" value="UniProtKB-UniRule"/>
</dbReference>
<reference evidence="9" key="1">
    <citation type="submission" date="2021-04" db="EMBL/GenBank/DDBJ databases">
        <authorList>
            <person name="Chebbi M.A.C M."/>
        </authorList>
    </citation>
    <scope>NUCLEOTIDE SEQUENCE</scope>
</reference>
<dbReference type="Pfam" id="PF08294">
    <property type="entry name" value="TIM21"/>
    <property type="match status" value="1"/>
</dbReference>
<evidence type="ECO:0000256" key="6">
    <source>
        <dbReference type="ARBA" id="ARBA00023128"/>
    </source>
</evidence>
<evidence type="ECO:0000256" key="7">
    <source>
        <dbReference type="ARBA" id="ARBA00023136"/>
    </source>
</evidence>
<dbReference type="InterPro" id="IPR013261">
    <property type="entry name" value="Tim21"/>
</dbReference>
<feature type="transmembrane region" description="Helical" evidence="8">
    <location>
        <begin position="77"/>
        <end position="98"/>
    </location>
</feature>
<dbReference type="PANTHER" id="PTHR13032:SF6">
    <property type="entry name" value="MITOCHONDRIAL IMPORT INNER MEMBRANE TRANSLOCASE SUBUNIT TIM21"/>
    <property type="match status" value="1"/>
</dbReference>
<comment type="function">
    <text evidence="8">Essential component of the TIM23 complex, a complex that mediates the translocation of transit peptide-containing proteins across the mitochondrial inner membrane.</text>
</comment>
<keyword evidence="7 8" id="KW-0472">Membrane</keyword>
<accession>A0A8J2HEC2</accession>
<evidence type="ECO:0000256" key="1">
    <source>
        <dbReference type="ARBA" id="ARBA00004304"/>
    </source>
</evidence>
<keyword evidence="8" id="KW-0813">Transport</keyword>
<comment type="similarity">
    <text evidence="2 8">Belongs to the TIM21 family.</text>
</comment>
<keyword evidence="4" id="KW-0809">Transit peptide</keyword>
<keyword evidence="5 8" id="KW-1133">Transmembrane helix</keyword>
<proteinExistence type="inferred from homology"/>
<evidence type="ECO:0000256" key="3">
    <source>
        <dbReference type="ARBA" id="ARBA00022692"/>
    </source>
</evidence>
<gene>
    <name evidence="9" type="ORF">HICCMSTLAB_LOCUS7784</name>
</gene>